<keyword evidence="7" id="KW-0206">Cytoskeleton</keyword>
<comment type="caution">
    <text evidence="12">The sequence shown here is derived from an EMBL/GenBank/DDBJ whole genome shotgun (WGS) entry which is preliminary data.</text>
</comment>
<dbReference type="PROSITE" id="PS50067">
    <property type="entry name" value="KINESIN_MOTOR_2"/>
    <property type="match status" value="1"/>
</dbReference>
<feature type="domain" description="Kinesin motor" evidence="11">
    <location>
        <begin position="8"/>
        <end position="341"/>
    </location>
</feature>
<keyword evidence="2 9" id="KW-0493">Microtubule</keyword>
<feature type="binding site" evidence="8">
    <location>
        <begin position="93"/>
        <end position="100"/>
    </location>
    <ligand>
        <name>ATP</name>
        <dbReference type="ChEBI" id="CHEBI:30616"/>
    </ligand>
</feature>
<keyword evidence="7" id="KW-0963">Cytoplasm</keyword>
<evidence type="ECO:0000256" key="10">
    <source>
        <dbReference type="SAM" id="MobiDB-lite"/>
    </source>
</evidence>
<gene>
    <name evidence="13" type="ORF">JXQ802_LOCUS4031</name>
    <name evidence="14" type="ORF">JXQ802_LOCUS4148</name>
    <name evidence="12" type="ORF">PYM288_LOCUS143</name>
</gene>
<dbReference type="InterPro" id="IPR027417">
    <property type="entry name" value="P-loop_NTPase"/>
</dbReference>
<evidence type="ECO:0000313" key="16">
    <source>
        <dbReference type="Proteomes" id="UP000663870"/>
    </source>
</evidence>
<dbReference type="Proteomes" id="UP000663870">
    <property type="component" value="Unassembled WGS sequence"/>
</dbReference>
<dbReference type="InterPro" id="IPR027640">
    <property type="entry name" value="Kinesin-like_fam"/>
</dbReference>
<comment type="subcellular location">
    <subcellularLocation>
        <location evidence="1">Cytoplasm</location>
        <location evidence="1">Cytoskeleton</location>
    </subcellularLocation>
</comment>
<dbReference type="SUPFAM" id="SSF52540">
    <property type="entry name" value="P-loop containing nucleoside triphosphate hydrolases"/>
    <property type="match status" value="1"/>
</dbReference>
<keyword evidence="3 8" id="KW-0547">Nucleotide-binding</keyword>
<proteinExistence type="inferred from homology"/>
<evidence type="ECO:0000256" key="8">
    <source>
        <dbReference type="PROSITE-ProRule" id="PRU00283"/>
    </source>
</evidence>
<evidence type="ECO:0000256" key="6">
    <source>
        <dbReference type="ARBA" id="ARBA00023175"/>
    </source>
</evidence>
<evidence type="ECO:0000256" key="1">
    <source>
        <dbReference type="ARBA" id="ARBA00004245"/>
    </source>
</evidence>
<dbReference type="PANTHER" id="PTHR47968">
    <property type="entry name" value="CENTROMERE PROTEIN E"/>
    <property type="match status" value="1"/>
</dbReference>
<keyword evidence="6 8" id="KW-0505">Motor protein</keyword>
<evidence type="ECO:0000313" key="12">
    <source>
        <dbReference type="EMBL" id="CAF0720601.1"/>
    </source>
</evidence>
<name>A0A813M9L0_9BILA</name>
<keyword evidence="5" id="KW-0175">Coiled coil</keyword>
<accession>A0A813M9L0</accession>
<feature type="region of interest" description="Disordered" evidence="10">
    <location>
        <begin position="781"/>
        <end position="822"/>
    </location>
</feature>
<dbReference type="AlphaFoldDB" id="A0A813M9L0"/>
<feature type="compositionally biased region" description="Low complexity" evidence="10">
    <location>
        <begin position="509"/>
        <end position="518"/>
    </location>
</feature>
<dbReference type="SMART" id="SM00129">
    <property type="entry name" value="KISc"/>
    <property type="match status" value="1"/>
</dbReference>
<dbReference type="InterPro" id="IPR019821">
    <property type="entry name" value="Kinesin_motor_CS"/>
</dbReference>
<sequence>MPQRTSNKVKVYVRTRPTNNFASEMIGIGRDNRTISIHRTPSASVVDNNINDWTFHFDGVCHNDNQEVIFDSIAKDVVDRSLDGYNGTIMCYGQTGAGKTHTMTGFAESYQNRGIIPRTLQHLYQEINARQDVSYSVRIAYLEIYNDQMCDLLRTLNTESDYQLQQLSIGESSGLIYVKGLSYRIANSEEEALNLLFEGETNRAIGQHILNKQSSRSHCIFTILIECRSMLSSEDKYTISKLNLVDLAGSERLAKTNSEGVTKREATFINKSLSFLEQAVLNLSDKKANSHNFRSSKLTHALKDSIGGRCNTVMVANIWPEMQHLEETVSTLRFASRMMCVPAEPIINEVIDPLKALENYKRENKHLREELALHDALIHRTGISYEPISEQQLYEIENQCRRFVDGTLDEIEVKSLRQVQAVFNAFRNICRATERDIEKKHHDRHVHANKYEYEQQDNQKMFAINQNANSMGGTAGDLDGQNFGLGAASKDQRANKEALLKMTRNKRQTGAGATTTKTPGIQQTNVKDKSSPPGLKPTGTGLQRVSTDDEQFSRVKEPSDMLDTKDQRPHTPPGRAAAFEEFKQTRGANLNKIYLENKEIMTTKKKQFGELARRINQTKAEIDKTRVDAERKKNERLTMGEFLNENGETIIDEEEYEFIAKLQELKSTYRVDYDQWKNLKSEITYCQNLVNQCQNRLLQEFDIWYNECYLNKNNSGAMDNLLTSNKNTNDYHLYDDAAERFERMQKELLLSDLDSMPFRQAQMRTNRRHIFDAAATQGPWKQAPTTTVINNSGSFHGRTYDQEQQSAPSISTSGNRQKPMVR</sequence>
<evidence type="ECO:0000313" key="15">
    <source>
        <dbReference type="Proteomes" id="UP000663854"/>
    </source>
</evidence>
<dbReference type="InterPro" id="IPR056524">
    <property type="entry name" value="KIF6/9_C"/>
</dbReference>
<dbReference type="EMBL" id="CAJNOL010000057">
    <property type="protein sequence ID" value="CAF0799478.1"/>
    <property type="molecule type" value="Genomic_DNA"/>
</dbReference>
<dbReference type="Pfam" id="PF00225">
    <property type="entry name" value="Kinesin"/>
    <property type="match status" value="1"/>
</dbReference>
<evidence type="ECO:0000256" key="9">
    <source>
        <dbReference type="RuleBase" id="RU000394"/>
    </source>
</evidence>
<dbReference type="Gene3D" id="3.40.850.10">
    <property type="entry name" value="Kinesin motor domain"/>
    <property type="match status" value="1"/>
</dbReference>
<dbReference type="Proteomes" id="UP000663854">
    <property type="component" value="Unassembled WGS sequence"/>
</dbReference>
<dbReference type="EMBL" id="CAJNOL010000055">
    <property type="protein sequence ID" value="CAF0797172.1"/>
    <property type="molecule type" value="Genomic_DNA"/>
</dbReference>
<feature type="compositionally biased region" description="Polar residues" evidence="10">
    <location>
        <begin position="783"/>
        <end position="794"/>
    </location>
</feature>
<feature type="region of interest" description="Disordered" evidence="10">
    <location>
        <begin position="504"/>
        <end position="573"/>
    </location>
</feature>
<dbReference type="EMBL" id="CAJNOH010000001">
    <property type="protein sequence ID" value="CAF0720601.1"/>
    <property type="molecule type" value="Genomic_DNA"/>
</dbReference>
<dbReference type="GO" id="GO:0003777">
    <property type="term" value="F:microtubule motor activity"/>
    <property type="evidence" value="ECO:0007669"/>
    <property type="project" value="InterPro"/>
</dbReference>
<dbReference type="PANTHER" id="PTHR47968:SF36">
    <property type="entry name" value="KINESIN HEAVY CHAIN ISOFORM X1"/>
    <property type="match status" value="1"/>
</dbReference>
<dbReference type="PROSITE" id="PS00411">
    <property type="entry name" value="KINESIN_MOTOR_1"/>
    <property type="match status" value="1"/>
</dbReference>
<feature type="compositionally biased region" description="Polar residues" evidence="10">
    <location>
        <begin position="802"/>
        <end position="816"/>
    </location>
</feature>
<dbReference type="InterPro" id="IPR036961">
    <property type="entry name" value="Kinesin_motor_dom_sf"/>
</dbReference>
<evidence type="ECO:0000256" key="7">
    <source>
        <dbReference type="ARBA" id="ARBA00023212"/>
    </source>
</evidence>
<feature type="compositionally biased region" description="Basic and acidic residues" evidence="10">
    <location>
        <begin position="551"/>
        <end position="569"/>
    </location>
</feature>
<keyword evidence="16" id="KW-1185">Reference proteome</keyword>
<dbReference type="Pfam" id="PF23735">
    <property type="entry name" value="KIF9"/>
    <property type="match status" value="1"/>
</dbReference>
<evidence type="ECO:0000256" key="3">
    <source>
        <dbReference type="ARBA" id="ARBA00022741"/>
    </source>
</evidence>
<dbReference type="GO" id="GO:0005524">
    <property type="term" value="F:ATP binding"/>
    <property type="evidence" value="ECO:0007669"/>
    <property type="project" value="UniProtKB-UniRule"/>
</dbReference>
<reference evidence="12" key="1">
    <citation type="submission" date="2021-02" db="EMBL/GenBank/DDBJ databases">
        <authorList>
            <person name="Nowell W R."/>
        </authorList>
    </citation>
    <scope>NUCLEOTIDE SEQUENCE</scope>
</reference>
<evidence type="ECO:0000256" key="4">
    <source>
        <dbReference type="ARBA" id="ARBA00022840"/>
    </source>
</evidence>
<dbReference type="GO" id="GO:0005874">
    <property type="term" value="C:microtubule"/>
    <property type="evidence" value="ECO:0007669"/>
    <property type="project" value="UniProtKB-KW"/>
</dbReference>
<comment type="similarity">
    <text evidence="8 9">Belongs to the TRAFAC class myosin-kinesin ATPase superfamily. Kinesin family.</text>
</comment>
<protein>
    <recommendedName>
        <fullName evidence="9">Kinesin-like protein</fullName>
    </recommendedName>
</protein>
<evidence type="ECO:0000313" key="13">
    <source>
        <dbReference type="EMBL" id="CAF0797172.1"/>
    </source>
</evidence>
<keyword evidence="4 8" id="KW-0067">ATP-binding</keyword>
<evidence type="ECO:0000256" key="5">
    <source>
        <dbReference type="ARBA" id="ARBA00023054"/>
    </source>
</evidence>
<dbReference type="InterPro" id="IPR001752">
    <property type="entry name" value="Kinesin_motor_dom"/>
</dbReference>
<dbReference type="GO" id="GO:0007018">
    <property type="term" value="P:microtubule-based movement"/>
    <property type="evidence" value="ECO:0007669"/>
    <property type="project" value="InterPro"/>
</dbReference>
<organism evidence="12 15">
    <name type="scientific">Rotaria sordida</name>
    <dbReference type="NCBI Taxonomy" id="392033"/>
    <lineage>
        <taxon>Eukaryota</taxon>
        <taxon>Metazoa</taxon>
        <taxon>Spiralia</taxon>
        <taxon>Gnathifera</taxon>
        <taxon>Rotifera</taxon>
        <taxon>Eurotatoria</taxon>
        <taxon>Bdelloidea</taxon>
        <taxon>Philodinida</taxon>
        <taxon>Philodinidae</taxon>
        <taxon>Rotaria</taxon>
    </lineage>
</organism>
<evidence type="ECO:0000313" key="14">
    <source>
        <dbReference type="EMBL" id="CAF0799478.1"/>
    </source>
</evidence>
<dbReference type="PRINTS" id="PR00380">
    <property type="entry name" value="KINESINHEAVY"/>
</dbReference>
<evidence type="ECO:0000259" key="11">
    <source>
        <dbReference type="PROSITE" id="PS50067"/>
    </source>
</evidence>
<evidence type="ECO:0000256" key="2">
    <source>
        <dbReference type="ARBA" id="ARBA00022701"/>
    </source>
</evidence>
<dbReference type="GO" id="GO:0008017">
    <property type="term" value="F:microtubule binding"/>
    <property type="evidence" value="ECO:0007669"/>
    <property type="project" value="InterPro"/>
</dbReference>